<dbReference type="Gene3D" id="1.25.40.20">
    <property type="entry name" value="Ankyrin repeat-containing domain"/>
    <property type="match status" value="1"/>
</dbReference>
<proteinExistence type="predicted"/>
<accession>S4W1N4</accession>
<dbReference type="GeneID" id="16606134"/>
<name>S4W1N4_9VIRU</name>
<sequence>MEVSRIVDLPDELVLAILDIVDDATFCALRLAHPRFDLYDDAQVERKRKVPHWATRDPAALCARGIAGGVRLWLDGEHRFTDDDILGAVRAGHVDVAALFCERISILDYKARVASISSGSIGMVRLVGASSNFTVDDVNKAVLCGSAEVVCFLATKVTDRWPMSVMSAAAAQGDLAVVRTVWRHHSECMSVAAVDAALEANHTDVSLFFAAEAVDPALVAARALRVCNMDVIAELHAHFATPAHIADAIVVAARHGHVGVISTLASRCTDPWAICRAACEAIRCGNTEAALMLVERCSVPDLADVLLAAARCDRRKIVLGFVHRCPARGVVCALRESIKRGSDRVAPVLLRHCPRHTFKRRDAHKAMVSAATSGMKRTVAMLYDGDDHDDALFADAVAGASGRGHAEVVRFFMRKRPRSSIYTTALCTAAEAQHAKVAQLFSRHDVDPMHALARLVHGGRCESIALLAAAYGDRLWPVDCAAPSRDGRALSTTDVEPTPEPIGSVLDGADPTKTVCRRCRRQCKQWLVCVALDGARVPMIAYLVGMWGWGFVTPN</sequence>
<keyword evidence="2" id="KW-1185">Reference proteome</keyword>
<dbReference type="KEGG" id="vg:16606134"/>
<dbReference type="InterPro" id="IPR036770">
    <property type="entry name" value="Ankyrin_rpt-contain_sf"/>
</dbReference>
<gene>
    <name evidence="1" type="ORF">psal_cds_522</name>
</gene>
<organism evidence="1 2">
    <name type="scientific">Pandoravirus salinus</name>
    <dbReference type="NCBI Taxonomy" id="1349410"/>
    <lineage>
        <taxon>Viruses</taxon>
        <taxon>Pandoravirus</taxon>
    </lineage>
</organism>
<evidence type="ECO:0000313" key="2">
    <source>
        <dbReference type="Proteomes" id="UP000204584"/>
    </source>
</evidence>
<dbReference type="EMBL" id="KC977571">
    <property type="protein sequence ID" value="AGO84347.1"/>
    <property type="molecule type" value="Genomic_DNA"/>
</dbReference>
<reference evidence="1 2" key="1">
    <citation type="journal article" date="2013" name="Science">
        <title>Pandoraviruses: amoeba viruses with genomes up to 2.5 Mb reaching that of parasitic eukaryotes.</title>
        <authorList>
            <person name="Philippe N."/>
            <person name="Legendre M."/>
            <person name="Doutre G."/>
            <person name="Coute Y."/>
            <person name="Poirot O."/>
            <person name="Lescot M."/>
            <person name="Arslan D."/>
            <person name="Seltzer V."/>
            <person name="Bertaux L."/>
            <person name="Bruley C."/>
            <person name="Garin J."/>
            <person name="Claverie J.M."/>
            <person name="Abergel C."/>
        </authorList>
    </citation>
    <scope>NUCLEOTIDE SEQUENCE [LARGE SCALE GENOMIC DNA]</scope>
</reference>
<dbReference type="PANTHER" id="PTHR46586:SF3">
    <property type="entry name" value="ANKYRIN REPEAT-CONTAINING PROTEIN"/>
    <property type="match status" value="1"/>
</dbReference>
<evidence type="ECO:0008006" key="3">
    <source>
        <dbReference type="Google" id="ProtNLM"/>
    </source>
</evidence>
<dbReference type="RefSeq" id="YP_008437418.1">
    <property type="nucleotide sequence ID" value="NC_022098.1"/>
</dbReference>
<evidence type="ECO:0000313" key="1">
    <source>
        <dbReference type="EMBL" id="AGO84347.1"/>
    </source>
</evidence>
<dbReference type="PANTHER" id="PTHR46586">
    <property type="entry name" value="ANKYRIN REPEAT-CONTAINING PROTEIN"/>
    <property type="match status" value="1"/>
</dbReference>
<dbReference type="InterPro" id="IPR052050">
    <property type="entry name" value="SecEffector_AnkRepeat"/>
</dbReference>
<dbReference type="SUPFAM" id="SSF48403">
    <property type="entry name" value="Ankyrin repeat"/>
    <property type="match status" value="1"/>
</dbReference>
<dbReference type="Proteomes" id="UP000204584">
    <property type="component" value="Segment"/>
</dbReference>
<protein>
    <recommendedName>
        <fullName evidence="3">Ankyrin repeat domain containing protein</fullName>
    </recommendedName>
</protein>